<dbReference type="SUPFAM" id="SSF57667">
    <property type="entry name" value="beta-beta-alpha zinc fingers"/>
    <property type="match status" value="1"/>
</dbReference>
<dbReference type="PROSITE" id="PS50157">
    <property type="entry name" value="ZINC_FINGER_C2H2_2"/>
    <property type="match status" value="2"/>
</dbReference>
<evidence type="ECO:0000256" key="5">
    <source>
        <dbReference type="PROSITE-ProRule" id="PRU00042"/>
    </source>
</evidence>
<dbReference type="RefSeq" id="XP_024666371.1">
    <property type="nucleotide sequence ID" value="XM_024810603.1"/>
</dbReference>
<feature type="domain" description="C2H2-type" evidence="7">
    <location>
        <begin position="214"/>
        <end position="241"/>
    </location>
</feature>
<dbReference type="GO" id="GO:0000981">
    <property type="term" value="F:DNA-binding transcription factor activity, RNA polymerase II-specific"/>
    <property type="evidence" value="ECO:0007669"/>
    <property type="project" value="TreeGrafter"/>
</dbReference>
<evidence type="ECO:0000313" key="9">
    <source>
        <dbReference type="Proteomes" id="UP000238350"/>
    </source>
</evidence>
<dbReference type="FunFam" id="3.30.160.60:FF:000358">
    <property type="entry name" value="zinc finger protein 24"/>
    <property type="match status" value="1"/>
</dbReference>
<dbReference type="InterPro" id="IPR036236">
    <property type="entry name" value="Znf_C2H2_sf"/>
</dbReference>
<dbReference type="OrthoDB" id="6077919at2759"/>
<keyword evidence="2" id="KW-0677">Repeat</keyword>
<dbReference type="GO" id="GO:0000978">
    <property type="term" value="F:RNA polymerase II cis-regulatory region sequence-specific DNA binding"/>
    <property type="evidence" value="ECO:0007669"/>
    <property type="project" value="TreeGrafter"/>
</dbReference>
<feature type="region of interest" description="Disordered" evidence="6">
    <location>
        <begin position="1"/>
        <end position="32"/>
    </location>
</feature>
<feature type="compositionally biased region" description="Polar residues" evidence="6">
    <location>
        <begin position="1"/>
        <end position="25"/>
    </location>
</feature>
<feature type="domain" description="C2H2-type" evidence="7">
    <location>
        <begin position="186"/>
        <end position="213"/>
    </location>
</feature>
<evidence type="ECO:0000256" key="6">
    <source>
        <dbReference type="SAM" id="MobiDB-lite"/>
    </source>
</evidence>
<dbReference type="Proteomes" id="UP000238350">
    <property type="component" value="Unassembled WGS sequence"/>
</dbReference>
<dbReference type="EMBL" id="NDIQ01000022">
    <property type="protein sequence ID" value="PRT56426.1"/>
    <property type="molecule type" value="Genomic_DNA"/>
</dbReference>
<evidence type="ECO:0000256" key="4">
    <source>
        <dbReference type="ARBA" id="ARBA00022833"/>
    </source>
</evidence>
<reference evidence="8 9" key="1">
    <citation type="submission" date="2017-04" db="EMBL/GenBank/DDBJ databases">
        <title>Genome sequencing of [Candida] sorbophila.</title>
        <authorList>
            <person name="Ahn J.O."/>
        </authorList>
    </citation>
    <scope>NUCLEOTIDE SEQUENCE [LARGE SCALE GENOMIC DNA]</scope>
    <source>
        <strain evidence="8 9">DS02</strain>
    </source>
</reference>
<dbReference type="AlphaFoldDB" id="A0A2T0FN62"/>
<name>A0A2T0FN62_9ASCO</name>
<dbReference type="PANTHER" id="PTHR23235:SF120">
    <property type="entry name" value="KRUPPEL-LIKE FACTOR 15"/>
    <property type="match status" value="1"/>
</dbReference>
<dbReference type="Gene3D" id="3.30.160.60">
    <property type="entry name" value="Classic Zinc Finger"/>
    <property type="match status" value="2"/>
</dbReference>
<keyword evidence="9" id="KW-1185">Reference proteome</keyword>
<comment type="caution">
    <text evidence="8">The sequence shown here is derived from an EMBL/GenBank/DDBJ whole genome shotgun (WGS) entry which is preliminary data.</text>
</comment>
<evidence type="ECO:0000313" key="8">
    <source>
        <dbReference type="EMBL" id="PRT56426.1"/>
    </source>
</evidence>
<keyword evidence="3 5" id="KW-0863">Zinc-finger</keyword>
<protein>
    <submittedName>
        <fullName evidence="8">Zinc finger protein C25B8.19c</fullName>
    </submittedName>
</protein>
<dbReference type="GeneID" id="36517794"/>
<organism evidence="8 9">
    <name type="scientific">Wickerhamiella sorbophila</name>
    <dbReference type="NCBI Taxonomy" id="45607"/>
    <lineage>
        <taxon>Eukaryota</taxon>
        <taxon>Fungi</taxon>
        <taxon>Dikarya</taxon>
        <taxon>Ascomycota</taxon>
        <taxon>Saccharomycotina</taxon>
        <taxon>Dipodascomycetes</taxon>
        <taxon>Dipodascales</taxon>
        <taxon>Trichomonascaceae</taxon>
        <taxon>Wickerhamiella</taxon>
    </lineage>
</organism>
<dbReference type="PANTHER" id="PTHR23235">
    <property type="entry name" value="KRUEPPEL-LIKE TRANSCRIPTION FACTOR"/>
    <property type="match status" value="1"/>
</dbReference>
<dbReference type="GO" id="GO:0008270">
    <property type="term" value="F:zinc ion binding"/>
    <property type="evidence" value="ECO:0007669"/>
    <property type="project" value="UniProtKB-KW"/>
</dbReference>
<evidence type="ECO:0000256" key="1">
    <source>
        <dbReference type="ARBA" id="ARBA00022723"/>
    </source>
</evidence>
<sequence>MIQPKLQHQPSSSNMYNQPASSQHESPPPVVPGLTYESYTLVRFPQMQVPLVSGYSSDMSAPPSRYPPSDSGYMSHANGLGQPMGSMQQAPSYAVAGGYPMMKSSYGSVPPAQSYGYMNAAGSDLKQQPAYTTPPTTVKPEYAQQHPYLFQGARCELPDAFKSHQPQALADDSKNTGPPSTAIKRHFCCYCGKGFVRPSALQTHIYSHTGEKPFVCKEAKCNKAFSVVSNLRRHMKIHEKM</sequence>
<accession>A0A2T0FN62</accession>
<keyword evidence="1" id="KW-0479">Metal-binding</keyword>
<proteinExistence type="predicted"/>
<dbReference type="STRING" id="45607.A0A2T0FN62"/>
<dbReference type="InterPro" id="IPR013087">
    <property type="entry name" value="Znf_C2H2_type"/>
</dbReference>
<evidence type="ECO:0000259" key="7">
    <source>
        <dbReference type="PROSITE" id="PS50157"/>
    </source>
</evidence>
<evidence type="ECO:0000256" key="2">
    <source>
        <dbReference type="ARBA" id="ARBA00022737"/>
    </source>
</evidence>
<evidence type="ECO:0000256" key="3">
    <source>
        <dbReference type="ARBA" id="ARBA00022771"/>
    </source>
</evidence>
<keyword evidence="4" id="KW-0862">Zinc</keyword>
<dbReference type="PROSITE" id="PS00028">
    <property type="entry name" value="ZINC_FINGER_C2H2_1"/>
    <property type="match status" value="2"/>
</dbReference>
<dbReference type="Pfam" id="PF00096">
    <property type="entry name" value="zf-C2H2"/>
    <property type="match status" value="2"/>
</dbReference>
<gene>
    <name evidence="8" type="ORF">B9G98_04046</name>
</gene>
<dbReference type="SMART" id="SM00355">
    <property type="entry name" value="ZnF_C2H2"/>
    <property type="match status" value="2"/>
</dbReference>